<dbReference type="EMBL" id="CABFNS010000810">
    <property type="protein sequence ID" value="VUC29803.1"/>
    <property type="molecule type" value="Genomic_DNA"/>
</dbReference>
<dbReference type="PANTHER" id="PTHR21308:SF8">
    <property type="entry name" value="PHYTANOYL-COA DIOXYGENASE FAMILY PROTEIN (AFU_ORTHOLOGUE AFUA_2G09620)"/>
    <property type="match status" value="1"/>
</dbReference>
<evidence type="ECO:0000256" key="1">
    <source>
        <dbReference type="SAM" id="MobiDB-lite"/>
    </source>
</evidence>
<dbReference type="PANTHER" id="PTHR21308">
    <property type="entry name" value="PHYTANOYL-COA ALPHA-HYDROXYLASE"/>
    <property type="match status" value="1"/>
</dbReference>
<gene>
    <name evidence="2" type="ORF">CLO192961_LOCUS268162</name>
</gene>
<feature type="region of interest" description="Disordered" evidence="1">
    <location>
        <begin position="1"/>
        <end position="21"/>
    </location>
</feature>
<protein>
    <recommendedName>
        <fullName evidence="4">Phytanoyl-CoA dioxygenase-like protein</fullName>
    </recommendedName>
</protein>
<dbReference type="Pfam" id="PF05721">
    <property type="entry name" value="PhyH"/>
    <property type="match status" value="1"/>
</dbReference>
<organism evidence="2 3">
    <name type="scientific">Bionectria ochroleuca</name>
    <name type="common">Gliocladium roseum</name>
    <dbReference type="NCBI Taxonomy" id="29856"/>
    <lineage>
        <taxon>Eukaryota</taxon>
        <taxon>Fungi</taxon>
        <taxon>Dikarya</taxon>
        <taxon>Ascomycota</taxon>
        <taxon>Pezizomycotina</taxon>
        <taxon>Sordariomycetes</taxon>
        <taxon>Hypocreomycetidae</taxon>
        <taxon>Hypocreales</taxon>
        <taxon>Bionectriaceae</taxon>
        <taxon>Clonostachys</taxon>
    </lineage>
</organism>
<dbReference type="Proteomes" id="UP000766486">
    <property type="component" value="Unassembled WGS sequence"/>
</dbReference>
<dbReference type="Gene3D" id="2.60.120.620">
    <property type="entry name" value="q2cbj1_9rhob like domain"/>
    <property type="match status" value="1"/>
</dbReference>
<name>A0ABY6UHY9_BIOOC</name>
<evidence type="ECO:0008006" key="4">
    <source>
        <dbReference type="Google" id="ProtNLM"/>
    </source>
</evidence>
<evidence type="ECO:0000313" key="2">
    <source>
        <dbReference type="EMBL" id="VUC29803.1"/>
    </source>
</evidence>
<comment type="caution">
    <text evidence="2">The sequence shown here is derived from an EMBL/GenBank/DDBJ whole genome shotgun (WGS) entry which is preliminary data.</text>
</comment>
<feature type="region of interest" description="Disordered" evidence="1">
    <location>
        <begin position="402"/>
        <end position="422"/>
    </location>
</feature>
<keyword evidence="3" id="KW-1185">Reference proteome</keyword>
<feature type="compositionally biased region" description="Polar residues" evidence="1">
    <location>
        <begin position="404"/>
        <end position="421"/>
    </location>
</feature>
<dbReference type="SUPFAM" id="SSF51197">
    <property type="entry name" value="Clavaminate synthase-like"/>
    <property type="match status" value="1"/>
</dbReference>
<proteinExistence type="predicted"/>
<evidence type="ECO:0000313" key="3">
    <source>
        <dbReference type="Proteomes" id="UP000766486"/>
    </source>
</evidence>
<feature type="compositionally biased region" description="Basic residues" evidence="1">
    <location>
        <begin position="1"/>
        <end position="14"/>
    </location>
</feature>
<reference evidence="2 3" key="1">
    <citation type="submission" date="2019-06" db="EMBL/GenBank/DDBJ databases">
        <authorList>
            <person name="Broberg M."/>
        </authorList>
    </citation>
    <scope>NUCLEOTIDE SEQUENCE [LARGE SCALE GENOMIC DNA]</scope>
</reference>
<dbReference type="InterPro" id="IPR008775">
    <property type="entry name" value="Phytyl_CoA_dOase-like"/>
</dbReference>
<dbReference type="InterPro" id="IPR047128">
    <property type="entry name" value="PhyH"/>
</dbReference>
<accession>A0ABY6UHY9</accession>
<sequence length="449" mass="49399">MHRGGSWQLHKKQAPPRPRGELSHTVNIILHSLRPGPHTQSPLETYGTLDKTLRPRIKMLPKAATSRLLPASSTLSVQTLAGICSRKVTKADYPLASSISNNIPIYDLPKYSGLSPSQRSELQNEWYQVLLHGPGVFVTAGLYRDKALLNEVNGVYASIIEAEKRNAAAKGDHFAAGGKNDRIWNSFSKHALTDPRSFAAYYSNPYLALISSSWLGPGYRITAQVNNVKPGGSPQECHRDYHLGFQSQAAAAQYPRAVHLSSQFLTLQGGVAHVDVPLETGPTRLLPYSQTYEEGYMAWREAEFKAYFEANYVTVPMEQGDGLFFNPALFHAAGANSSADINRMVNLLQISSAFGKTMETIETAPIVERCWGEIGRLYGEQGWSDEVEALVGAVGEGYPFPTNLDKNQPEPNELTPPSEQSVLRKALKNGLTKEEVMEALQSLQSKSKA</sequence>